<evidence type="ECO:0000256" key="1">
    <source>
        <dbReference type="SAM" id="MobiDB-lite"/>
    </source>
</evidence>
<dbReference type="AlphaFoldDB" id="A0A388KG05"/>
<feature type="region of interest" description="Disordered" evidence="1">
    <location>
        <begin position="303"/>
        <end position="375"/>
    </location>
</feature>
<evidence type="ECO:0000313" key="3">
    <source>
        <dbReference type="EMBL" id="GBG68937.1"/>
    </source>
</evidence>
<keyword evidence="2" id="KW-0732">Signal</keyword>
<dbReference type="Gramene" id="GBG68937">
    <property type="protein sequence ID" value="GBG68937"/>
    <property type="gene ID" value="CBR_g3636"/>
</dbReference>
<gene>
    <name evidence="3" type="ORF">CBR_g3636</name>
</gene>
<proteinExistence type="predicted"/>
<evidence type="ECO:0000313" key="4">
    <source>
        <dbReference type="Proteomes" id="UP000265515"/>
    </source>
</evidence>
<dbReference type="EMBL" id="BFEA01000107">
    <property type="protein sequence ID" value="GBG68937.1"/>
    <property type="molecule type" value="Genomic_DNA"/>
</dbReference>
<comment type="caution">
    <text evidence="3">The sequence shown here is derived from an EMBL/GenBank/DDBJ whole genome shotgun (WGS) entry which is preliminary data.</text>
</comment>
<name>A0A388KG05_CHABU</name>
<evidence type="ECO:0000256" key="2">
    <source>
        <dbReference type="SAM" id="SignalP"/>
    </source>
</evidence>
<feature type="compositionally biased region" description="Basic and acidic residues" evidence="1">
    <location>
        <begin position="344"/>
        <end position="362"/>
    </location>
</feature>
<sequence length="409" mass="42792">MPWAPYVGHGLGWLSFSIGPSSADVVVLGNEGNSADGASVPGAVDATHVDDRLAVDALYVDNRLAVDALYVDDRQLGGGYANFCNRESLWDGADDMPCNPVSMVDEWTFRSLNGGGKIGADDDDSITEGRNGDYSYMGSVPVAPKSGWLGGIKAVGRGFQESGTNCAEDADRINGGSCFRGVRGGGNAGPRTTLASVTVQGSQPVVPDTQPLRNVRTIPTSAVAPAVISAQYASASIVVSGPKVPVGIPAYPVAPSTTSDAIVANNPPMSPRRLPADGQQILAPMTPKASALEVVMGAPGSRIARQDGAAGGVGQKDLSSQGRGPGHPAPKREPDGIVVPLDKASGKEKREARASDDIRTQLDGDSTWAETREKVPKGAWLEECPSWSLSSRARKLKRGLQRVSRKRRR</sequence>
<keyword evidence="4" id="KW-1185">Reference proteome</keyword>
<reference evidence="3 4" key="1">
    <citation type="journal article" date="2018" name="Cell">
        <title>The Chara Genome: Secondary Complexity and Implications for Plant Terrestrialization.</title>
        <authorList>
            <person name="Nishiyama T."/>
            <person name="Sakayama H."/>
            <person name="Vries J.D."/>
            <person name="Buschmann H."/>
            <person name="Saint-Marcoux D."/>
            <person name="Ullrich K.K."/>
            <person name="Haas F.B."/>
            <person name="Vanderstraeten L."/>
            <person name="Becker D."/>
            <person name="Lang D."/>
            <person name="Vosolsobe S."/>
            <person name="Rombauts S."/>
            <person name="Wilhelmsson P.K.I."/>
            <person name="Janitza P."/>
            <person name="Kern R."/>
            <person name="Heyl A."/>
            <person name="Rumpler F."/>
            <person name="Villalobos L.I.A.C."/>
            <person name="Clay J.M."/>
            <person name="Skokan R."/>
            <person name="Toyoda A."/>
            <person name="Suzuki Y."/>
            <person name="Kagoshima H."/>
            <person name="Schijlen E."/>
            <person name="Tajeshwar N."/>
            <person name="Catarino B."/>
            <person name="Hetherington A.J."/>
            <person name="Saltykova A."/>
            <person name="Bonnot C."/>
            <person name="Breuninger H."/>
            <person name="Symeonidi A."/>
            <person name="Radhakrishnan G.V."/>
            <person name="Van Nieuwerburgh F."/>
            <person name="Deforce D."/>
            <person name="Chang C."/>
            <person name="Karol K.G."/>
            <person name="Hedrich R."/>
            <person name="Ulvskov P."/>
            <person name="Glockner G."/>
            <person name="Delwiche C.F."/>
            <person name="Petrasek J."/>
            <person name="Van de Peer Y."/>
            <person name="Friml J."/>
            <person name="Beilby M."/>
            <person name="Dolan L."/>
            <person name="Kohara Y."/>
            <person name="Sugano S."/>
            <person name="Fujiyama A."/>
            <person name="Delaux P.-M."/>
            <person name="Quint M."/>
            <person name="TheiBen G."/>
            <person name="Hagemann M."/>
            <person name="Harholt J."/>
            <person name="Dunand C."/>
            <person name="Zachgo S."/>
            <person name="Langdale J."/>
            <person name="Maumus F."/>
            <person name="Straeten D.V.D."/>
            <person name="Gould S.B."/>
            <person name="Rensing S.A."/>
        </authorList>
    </citation>
    <scope>NUCLEOTIDE SEQUENCE [LARGE SCALE GENOMIC DNA]</scope>
    <source>
        <strain evidence="3 4">S276</strain>
    </source>
</reference>
<organism evidence="3 4">
    <name type="scientific">Chara braunii</name>
    <name type="common">Braun's stonewort</name>
    <dbReference type="NCBI Taxonomy" id="69332"/>
    <lineage>
        <taxon>Eukaryota</taxon>
        <taxon>Viridiplantae</taxon>
        <taxon>Streptophyta</taxon>
        <taxon>Charophyceae</taxon>
        <taxon>Charales</taxon>
        <taxon>Characeae</taxon>
        <taxon>Chara</taxon>
    </lineage>
</organism>
<dbReference type="Proteomes" id="UP000265515">
    <property type="component" value="Unassembled WGS sequence"/>
</dbReference>
<accession>A0A388KG05</accession>
<feature type="chain" id="PRO_5017366707" evidence="2">
    <location>
        <begin position="24"/>
        <end position="409"/>
    </location>
</feature>
<feature type="signal peptide" evidence="2">
    <location>
        <begin position="1"/>
        <end position="23"/>
    </location>
</feature>
<protein>
    <submittedName>
        <fullName evidence="3">Uncharacterized protein</fullName>
    </submittedName>
</protein>